<evidence type="ECO:0000313" key="2">
    <source>
        <dbReference type="EMBL" id="WVZ06336.1"/>
    </source>
</evidence>
<feature type="region of interest" description="Disordered" evidence="1">
    <location>
        <begin position="1"/>
        <end position="24"/>
    </location>
</feature>
<feature type="compositionally biased region" description="Basic and acidic residues" evidence="1">
    <location>
        <begin position="1"/>
        <end position="13"/>
    </location>
</feature>
<keyword evidence="3" id="KW-1185">Reference proteome</keyword>
<reference evidence="2 3" key="1">
    <citation type="journal article" date="2023" name="Life. Sci Alliance">
        <title>Evolutionary insights into 3D genome organization and epigenetic landscape of Vigna mungo.</title>
        <authorList>
            <person name="Junaid A."/>
            <person name="Singh B."/>
            <person name="Bhatia S."/>
        </authorList>
    </citation>
    <scope>NUCLEOTIDE SEQUENCE [LARGE SCALE GENOMIC DNA]</scope>
    <source>
        <strain evidence="2">Urdbean</strain>
    </source>
</reference>
<dbReference type="EMBL" id="CP144695">
    <property type="protein sequence ID" value="WVZ06336.1"/>
    <property type="molecule type" value="Genomic_DNA"/>
</dbReference>
<evidence type="ECO:0000256" key="1">
    <source>
        <dbReference type="SAM" id="MobiDB-lite"/>
    </source>
</evidence>
<feature type="compositionally biased region" description="Polar residues" evidence="1">
    <location>
        <begin position="14"/>
        <end position="24"/>
    </location>
</feature>
<gene>
    <name evidence="2" type="ORF">V8G54_019682</name>
</gene>
<name>A0AAQ3NCC5_VIGMU</name>
<sequence>MRIEHCHRMEKSSQARNCTSTPENLTKVRIRHQNRDVRERPQNQTLGLWVSPENCCRCVTLSLWLKSRQNHRTERREVGEQSKGGNAKFALKIPLKMTWLNQNWVFRLIGIQTYEKQP</sequence>
<organism evidence="2 3">
    <name type="scientific">Vigna mungo</name>
    <name type="common">Black gram</name>
    <name type="synonym">Phaseolus mungo</name>
    <dbReference type="NCBI Taxonomy" id="3915"/>
    <lineage>
        <taxon>Eukaryota</taxon>
        <taxon>Viridiplantae</taxon>
        <taxon>Streptophyta</taxon>
        <taxon>Embryophyta</taxon>
        <taxon>Tracheophyta</taxon>
        <taxon>Spermatophyta</taxon>
        <taxon>Magnoliopsida</taxon>
        <taxon>eudicotyledons</taxon>
        <taxon>Gunneridae</taxon>
        <taxon>Pentapetalae</taxon>
        <taxon>rosids</taxon>
        <taxon>fabids</taxon>
        <taxon>Fabales</taxon>
        <taxon>Fabaceae</taxon>
        <taxon>Papilionoideae</taxon>
        <taxon>50 kb inversion clade</taxon>
        <taxon>NPAAA clade</taxon>
        <taxon>indigoferoid/millettioid clade</taxon>
        <taxon>Phaseoleae</taxon>
        <taxon>Vigna</taxon>
    </lineage>
</organism>
<accession>A0AAQ3NCC5</accession>
<protein>
    <submittedName>
        <fullName evidence="2">Uncharacterized protein</fullName>
    </submittedName>
</protein>
<dbReference type="AlphaFoldDB" id="A0AAQ3NCC5"/>
<evidence type="ECO:0000313" key="3">
    <source>
        <dbReference type="Proteomes" id="UP001374535"/>
    </source>
</evidence>
<proteinExistence type="predicted"/>
<dbReference type="Proteomes" id="UP001374535">
    <property type="component" value="Chromosome 6"/>
</dbReference>